<keyword evidence="2" id="KW-1185">Reference proteome</keyword>
<evidence type="ECO:0000313" key="1">
    <source>
        <dbReference type="EMBL" id="MEQ2280068.1"/>
    </source>
</evidence>
<sequence>MASIGDFDPLNPSIPATKVEITVSCSKLTGKGWTEGEDATKAFWAGESKPRRAESRTNLLNMGRAFNPCATTARSSSLISKEEGPEHG</sequence>
<proteinExistence type="predicted"/>
<organism evidence="1 2">
    <name type="scientific">Ameca splendens</name>
    <dbReference type="NCBI Taxonomy" id="208324"/>
    <lineage>
        <taxon>Eukaryota</taxon>
        <taxon>Metazoa</taxon>
        <taxon>Chordata</taxon>
        <taxon>Craniata</taxon>
        <taxon>Vertebrata</taxon>
        <taxon>Euteleostomi</taxon>
        <taxon>Actinopterygii</taxon>
        <taxon>Neopterygii</taxon>
        <taxon>Teleostei</taxon>
        <taxon>Neoteleostei</taxon>
        <taxon>Acanthomorphata</taxon>
        <taxon>Ovalentaria</taxon>
        <taxon>Atherinomorphae</taxon>
        <taxon>Cyprinodontiformes</taxon>
        <taxon>Goodeidae</taxon>
        <taxon>Ameca</taxon>
    </lineage>
</organism>
<dbReference type="EMBL" id="JAHRIP010001142">
    <property type="protein sequence ID" value="MEQ2280068.1"/>
    <property type="molecule type" value="Genomic_DNA"/>
</dbReference>
<dbReference type="Proteomes" id="UP001469553">
    <property type="component" value="Unassembled WGS sequence"/>
</dbReference>
<comment type="caution">
    <text evidence="1">The sequence shown here is derived from an EMBL/GenBank/DDBJ whole genome shotgun (WGS) entry which is preliminary data.</text>
</comment>
<protein>
    <submittedName>
        <fullName evidence="1">Uncharacterized protein</fullName>
    </submittedName>
</protein>
<accession>A0ABV0XF74</accession>
<reference evidence="1 2" key="1">
    <citation type="submission" date="2021-06" db="EMBL/GenBank/DDBJ databases">
        <authorList>
            <person name="Palmer J.M."/>
        </authorList>
    </citation>
    <scope>NUCLEOTIDE SEQUENCE [LARGE SCALE GENOMIC DNA]</scope>
    <source>
        <strain evidence="1 2">AS_MEX2019</strain>
        <tissue evidence="1">Muscle</tissue>
    </source>
</reference>
<name>A0ABV0XF74_9TELE</name>
<gene>
    <name evidence="1" type="ORF">AMECASPLE_015931</name>
</gene>
<evidence type="ECO:0000313" key="2">
    <source>
        <dbReference type="Proteomes" id="UP001469553"/>
    </source>
</evidence>